<feature type="region of interest" description="Disordered" evidence="1">
    <location>
        <begin position="27"/>
        <end position="61"/>
    </location>
</feature>
<protein>
    <submittedName>
        <fullName evidence="3">Uncharacterized protein</fullName>
    </submittedName>
</protein>
<dbReference type="OrthoDB" id="10631374at2759"/>
<keyword evidence="4" id="KW-1185">Reference proteome</keyword>
<name>A0A139GVY6_9PEZI</name>
<feature type="transmembrane region" description="Helical" evidence="2">
    <location>
        <begin position="338"/>
        <end position="367"/>
    </location>
</feature>
<gene>
    <name evidence="3" type="ORF">AC578_10820</name>
</gene>
<dbReference type="AlphaFoldDB" id="A0A139GVY6"/>
<reference evidence="3 4" key="1">
    <citation type="submission" date="2015-07" db="EMBL/GenBank/DDBJ databases">
        <title>Comparative genomics of the Sigatoka disease complex on banana suggests a link between parallel evolutionary changes in Pseudocercospora fijiensis and Pseudocercospora eumusae and increased virulence on the banana host.</title>
        <authorList>
            <person name="Chang T.-C."/>
            <person name="Salvucci A."/>
            <person name="Crous P.W."/>
            <person name="Stergiopoulos I."/>
        </authorList>
    </citation>
    <scope>NUCLEOTIDE SEQUENCE [LARGE SCALE GENOMIC DNA]</scope>
    <source>
        <strain evidence="3 4">CBS 114824</strain>
    </source>
</reference>
<evidence type="ECO:0000313" key="3">
    <source>
        <dbReference type="EMBL" id="KXS94308.1"/>
    </source>
</evidence>
<dbReference type="Proteomes" id="UP000070133">
    <property type="component" value="Unassembled WGS sequence"/>
</dbReference>
<feature type="region of interest" description="Disordered" evidence="1">
    <location>
        <begin position="442"/>
        <end position="471"/>
    </location>
</feature>
<feature type="transmembrane region" description="Helical" evidence="2">
    <location>
        <begin position="311"/>
        <end position="331"/>
    </location>
</feature>
<evidence type="ECO:0000256" key="2">
    <source>
        <dbReference type="SAM" id="Phobius"/>
    </source>
</evidence>
<keyword evidence="2" id="KW-0472">Membrane</keyword>
<dbReference type="EMBL" id="LFZN01000300">
    <property type="protein sequence ID" value="KXS94308.1"/>
    <property type="molecule type" value="Genomic_DNA"/>
</dbReference>
<feature type="compositionally biased region" description="Polar residues" evidence="1">
    <location>
        <begin position="459"/>
        <end position="471"/>
    </location>
</feature>
<feature type="transmembrane region" description="Helical" evidence="2">
    <location>
        <begin position="405"/>
        <end position="424"/>
    </location>
</feature>
<feature type="compositionally biased region" description="Polar residues" evidence="1">
    <location>
        <begin position="30"/>
        <end position="40"/>
    </location>
</feature>
<comment type="caution">
    <text evidence="3">The sequence shown here is derived from an EMBL/GenBank/DDBJ whole genome shotgun (WGS) entry which is preliminary data.</text>
</comment>
<proteinExistence type="predicted"/>
<accession>A0A139GVY6</accession>
<keyword evidence="2" id="KW-1133">Transmembrane helix</keyword>
<feature type="transmembrane region" description="Helical" evidence="2">
    <location>
        <begin position="255"/>
        <end position="276"/>
    </location>
</feature>
<organism evidence="3 4">
    <name type="scientific">Pseudocercospora eumusae</name>
    <dbReference type="NCBI Taxonomy" id="321146"/>
    <lineage>
        <taxon>Eukaryota</taxon>
        <taxon>Fungi</taxon>
        <taxon>Dikarya</taxon>
        <taxon>Ascomycota</taxon>
        <taxon>Pezizomycotina</taxon>
        <taxon>Dothideomycetes</taxon>
        <taxon>Dothideomycetidae</taxon>
        <taxon>Mycosphaerellales</taxon>
        <taxon>Mycosphaerellaceae</taxon>
        <taxon>Pseudocercospora</taxon>
    </lineage>
</organism>
<evidence type="ECO:0000256" key="1">
    <source>
        <dbReference type="SAM" id="MobiDB-lite"/>
    </source>
</evidence>
<keyword evidence="2" id="KW-0812">Transmembrane</keyword>
<sequence length="471" mass="51668">MTVVEVEKAGRLSRKYFPITKWTRIHGKNTDTPDVNSAPITHSEETSSEGPTINAPRDSEIDMEKLAQLRRATRYYQPRGCLTLSRGVKESKGLDGHLPGHGSYDPDPWWGWPLKSDVINDVGSQDDGVNGFNGHHADVKEGKGLYDTEPTKRGANGIADASTDYDNSIGADATNLLTPSTYTTPDGEDGLPPPRIRKYRISMDRFEDLVTCGARPRYTPFYHTSDRTGPFLTASSNHRAISRLDTSSRSETAQVCSLILLLLIVSLTLSSLYSYLKGRVVAAGKPCDHAKPSKNADSNDREDDHSPKEHLSYGFFMTFGYILGALVALSTTRDGDNAVLIACVFLGVSTAFWLGMNTVAVLNVIAYDRYAWTVPDPDYINAFSKAVEKLCGIGYAKIRNAIWSVVWHLAFAIMLVAFTVFLLADATMTSLLGQNSTSKHQYRAASKKHGKGNEEDETNASTKTTPEPSLA</sequence>
<evidence type="ECO:0000313" key="4">
    <source>
        <dbReference type="Proteomes" id="UP000070133"/>
    </source>
</evidence>